<reference evidence="2" key="1">
    <citation type="journal article" date="2014" name="Front. Microbiol.">
        <title>High frequency of phylogenetically diverse reductive dehalogenase-homologous genes in deep subseafloor sedimentary metagenomes.</title>
        <authorList>
            <person name="Kawai M."/>
            <person name="Futagami T."/>
            <person name="Toyoda A."/>
            <person name="Takaki Y."/>
            <person name="Nishi S."/>
            <person name="Hori S."/>
            <person name="Arai W."/>
            <person name="Tsubouchi T."/>
            <person name="Morono Y."/>
            <person name="Uchiyama I."/>
            <person name="Ito T."/>
            <person name="Fujiyama A."/>
            <person name="Inagaki F."/>
            <person name="Takami H."/>
        </authorList>
    </citation>
    <scope>NUCLEOTIDE SEQUENCE</scope>
    <source>
        <strain evidence="2">Expedition CK06-06</strain>
    </source>
</reference>
<dbReference type="CDD" id="cd04179">
    <property type="entry name" value="DPM_DPG-synthase_like"/>
    <property type="match status" value="1"/>
</dbReference>
<organism evidence="2">
    <name type="scientific">marine sediment metagenome</name>
    <dbReference type="NCBI Taxonomy" id="412755"/>
    <lineage>
        <taxon>unclassified sequences</taxon>
        <taxon>metagenomes</taxon>
        <taxon>ecological metagenomes</taxon>
    </lineage>
</organism>
<dbReference type="AlphaFoldDB" id="X1IBE5"/>
<dbReference type="InterPro" id="IPR029044">
    <property type="entry name" value="Nucleotide-diphossugar_trans"/>
</dbReference>
<dbReference type="PANTHER" id="PTHR48090">
    <property type="entry name" value="UNDECAPRENYL-PHOSPHATE 4-DEOXY-4-FORMAMIDO-L-ARABINOSE TRANSFERASE-RELATED"/>
    <property type="match status" value="1"/>
</dbReference>
<gene>
    <name evidence="2" type="ORF">S03H2_54006</name>
</gene>
<feature type="domain" description="Glycosyltransferase 2-like" evidence="1">
    <location>
        <begin position="11"/>
        <end position="141"/>
    </location>
</feature>
<evidence type="ECO:0000259" key="1">
    <source>
        <dbReference type="Pfam" id="PF00535"/>
    </source>
</evidence>
<dbReference type="PANTHER" id="PTHR48090:SF7">
    <property type="entry name" value="RFBJ PROTEIN"/>
    <property type="match status" value="1"/>
</dbReference>
<feature type="non-terminal residue" evidence="2">
    <location>
        <position position="1"/>
    </location>
</feature>
<dbReference type="Pfam" id="PF00535">
    <property type="entry name" value="Glycos_transf_2"/>
    <property type="match status" value="1"/>
</dbReference>
<sequence length="201" mass="23285">LFQKIPFKIFDEYFVVNGGSNDGTIEFFRKKKVKVYLQDKPGHGEAYKFGMKKVKGDVIVYFSGDGNERPEDISRMLREIKKGYDLVIASRFMKGAKTFDAGPGRRFGNRFFTFLVNFFWDGGITDVFNALRAVNKKSIKRLNLESSFFDTELEMIVKAIKKGYKIKEIPVVEEKRIGGKAKLQTWRDGKMNLSRFLKELF</sequence>
<dbReference type="SUPFAM" id="SSF53448">
    <property type="entry name" value="Nucleotide-diphospho-sugar transferases"/>
    <property type="match status" value="1"/>
</dbReference>
<name>X1IBE5_9ZZZZ</name>
<dbReference type="Gene3D" id="3.90.550.10">
    <property type="entry name" value="Spore Coat Polysaccharide Biosynthesis Protein SpsA, Chain A"/>
    <property type="match status" value="1"/>
</dbReference>
<evidence type="ECO:0000313" key="2">
    <source>
        <dbReference type="EMBL" id="GAH63434.1"/>
    </source>
</evidence>
<dbReference type="EMBL" id="BARU01034402">
    <property type="protein sequence ID" value="GAH63434.1"/>
    <property type="molecule type" value="Genomic_DNA"/>
</dbReference>
<dbReference type="InterPro" id="IPR050256">
    <property type="entry name" value="Glycosyltransferase_2"/>
</dbReference>
<accession>X1IBE5</accession>
<comment type="caution">
    <text evidence="2">The sequence shown here is derived from an EMBL/GenBank/DDBJ whole genome shotgun (WGS) entry which is preliminary data.</text>
</comment>
<dbReference type="InterPro" id="IPR001173">
    <property type="entry name" value="Glyco_trans_2-like"/>
</dbReference>
<protein>
    <recommendedName>
        <fullName evidence="1">Glycosyltransferase 2-like domain-containing protein</fullName>
    </recommendedName>
</protein>
<proteinExistence type="predicted"/>